<dbReference type="NCBIfam" id="NF004491">
    <property type="entry name" value="PRK05826.1"/>
    <property type="match status" value="1"/>
</dbReference>
<evidence type="ECO:0000256" key="1">
    <source>
        <dbReference type="ARBA" id="ARBA00001958"/>
    </source>
</evidence>
<evidence type="ECO:0000256" key="11">
    <source>
        <dbReference type="ARBA" id="ARBA00023152"/>
    </source>
</evidence>
<evidence type="ECO:0000259" key="15">
    <source>
        <dbReference type="Pfam" id="PF02887"/>
    </source>
</evidence>
<evidence type="ECO:0000259" key="14">
    <source>
        <dbReference type="Pfam" id="PF00224"/>
    </source>
</evidence>
<feature type="domain" description="Pyruvate kinase C-terminal" evidence="15">
    <location>
        <begin position="463"/>
        <end position="573"/>
    </location>
</feature>
<dbReference type="GO" id="GO:0005524">
    <property type="term" value="F:ATP binding"/>
    <property type="evidence" value="ECO:0007669"/>
    <property type="project" value="UniProtKB-KW"/>
</dbReference>
<keyword evidence="17" id="KW-1185">Reference proteome</keyword>
<comment type="similarity">
    <text evidence="3 13">Belongs to the pyruvate kinase family.</text>
</comment>
<dbReference type="InterPro" id="IPR015795">
    <property type="entry name" value="Pyrv_Knase_C"/>
</dbReference>
<dbReference type="InterPro" id="IPR015813">
    <property type="entry name" value="Pyrv/PenolPyrv_kinase-like_dom"/>
</dbReference>
<dbReference type="OrthoDB" id="108365at2759"/>
<dbReference type="Gene3D" id="3.20.20.60">
    <property type="entry name" value="Phosphoenolpyruvate-binding domains"/>
    <property type="match status" value="1"/>
</dbReference>
<keyword evidence="11 13" id="KW-0324">Glycolysis</keyword>
<keyword evidence="8 13" id="KW-0418">Kinase</keyword>
<dbReference type="SUPFAM" id="SSF50800">
    <property type="entry name" value="PK beta-barrel domain-like"/>
    <property type="match status" value="1"/>
</dbReference>
<dbReference type="NCBIfam" id="TIGR01064">
    <property type="entry name" value="pyruv_kin"/>
    <property type="match status" value="1"/>
</dbReference>
<keyword evidence="7" id="KW-0547">Nucleotide-binding</keyword>
<feature type="domain" description="Pyruvate kinase barrel" evidence="14">
    <location>
        <begin position="65"/>
        <end position="423"/>
    </location>
</feature>
<comment type="pathway">
    <text evidence="2 13">Carbohydrate degradation; glycolysis; pyruvate from D-glyceraldehyde 3-phosphate: step 5/5.</text>
</comment>
<name>A0A9N8DKT5_9STRA</name>
<dbReference type="InterPro" id="IPR001697">
    <property type="entry name" value="Pyr_Knase"/>
</dbReference>
<dbReference type="EMBL" id="CAICTM010000183">
    <property type="protein sequence ID" value="CAB9504036.1"/>
    <property type="molecule type" value="Genomic_DNA"/>
</dbReference>
<dbReference type="PANTHER" id="PTHR11817">
    <property type="entry name" value="PYRUVATE KINASE"/>
    <property type="match status" value="1"/>
</dbReference>
<evidence type="ECO:0000256" key="3">
    <source>
        <dbReference type="ARBA" id="ARBA00008663"/>
    </source>
</evidence>
<keyword evidence="5 13" id="KW-0808">Transferase</keyword>
<protein>
    <recommendedName>
        <fullName evidence="4 13">Pyruvate kinase</fullName>
        <ecNumber evidence="4 13">2.7.1.40</ecNumber>
    </recommendedName>
</protein>
<evidence type="ECO:0000256" key="6">
    <source>
        <dbReference type="ARBA" id="ARBA00022723"/>
    </source>
</evidence>
<dbReference type="InterPro" id="IPR015793">
    <property type="entry name" value="Pyrv_Knase_brl"/>
</dbReference>
<gene>
    <name evidence="16" type="ORF">SEMRO_184_G079830.1</name>
</gene>
<sequence length="595" mass="64438">MFRSVKLTPLLSRAMNTRIQALPPHHHQLIASLSTVASAKNATASSADRLFKARLNELPPTGCMTKLVCTIGPATDSVENINELVHYGMNVARLNFSHAGDDYSYPEQCLERIRNAPGKHFQLATGGATNEHAKFLPNNVRAILVDTKGPEIRTGPLQGGVDVAEIAVGDRVDLTTRSVSSDPAPEDGHHVIQVDYQSIAKSLEPGKQALLDDGLIALEVVEVDPSSETVTCVALNGGPIKKNKGVNLPNTVLDLPALTEKDKRDLKWACVVGADFVAASFIRTAANVRSVVAYLDRCISELPREVDAPAPRRPLVISKIESKEGVDNFDEILEASDGIMVARGDLGVEIPYSKVFAAQKMMVNKCNRLGRSVIVATQMLDSMQTRPRPTRAEVTDVGTAILDGTDATMLSGETAAGNYPIESLRSMASIVHESDSIRDDTSEVLWNEELHATMPPEEQELDVVAAAAVRSAKDMGAKSIILITQSGRVARAVARHQPAVPVLSFCTDVQVARRLQLHRALVPLLLQSNLDPKCATTRLGTLRAEAVRTAKELGFIQNGERIIMVDQTKGKSGDHHRYAHNLKVVTIQSDNLSEL</sequence>
<evidence type="ECO:0000256" key="12">
    <source>
        <dbReference type="ARBA" id="ARBA00023317"/>
    </source>
</evidence>
<dbReference type="InterPro" id="IPR015806">
    <property type="entry name" value="Pyrv_Knase_insert_dom_sf"/>
</dbReference>
<evidence type="ECO:0000256" key="9">
    <source>
        <dbReference type="ARBA" id="ARBA00022840"/>
    </source>
</evidence>
<dbReference type="SUPFAM" id="SSF51621">
    <property type="entry name" value="Phosphoenolpyruvate/pyruvate domain"/>
    <property type="match status" value="1"/>
</dbReference>
<evidence type="ECO:0000256" key="13">
    <source>
        <dbReference type="RuleBase" id="RU000504"/>
    </source>
</evidence>
<dbReference type="InterPro" id="IPR036918">
    <property type="entry name" value="Pyrv_Knase_C_sf"/>
</dbReference>
<evidence type="ECO:0000256" key="2">
    <source>
        <dbReference type="ARBA" id="ARBA00004997"/>
    </source>
</evidence>
<keyword evidence="6" id="KW-0479">Metal-binding</keyword>
<evidence type="ECO:0000256" key="4">
    <source>
        <dbReference type="ARBA" id="ARBA00012142"/>
    </source>
</evidence>
<dbReference type="SUPFAM" id="SSF52935">
    <property type="entry name" value="PK C-terminal domain-like"/>
    <property type="match status" value="1"/>
</dbReference>
<dbReference type="GO" id="GO:0004743">
    <property type="term" value="F:pyruvate kinase activity"/>
    <property type="evidence" value="ECO:0007669"/>
    <property type="project" value="UniProtKB-EC"/>
</dbReference>
<dbReference type="Gene3D" id="2.40.33.10">
    <property type="entry name" value="PK beta-barrel domain-like"/>
    <property type="match status" value="1"/>
</dbReference>
<evidence type="ECO:0000313" key="17">
    <source>
        <dbReference type="Proteomes" id="UP001153069"/>
    </source>
</evidence>
<dbReference type="GO" id="GO:0000287">
    <property type="term" value="F:magnesium ion binding"/>
    <property type="evidence" value="ECO:0007669"/>
    <property type="project" value="InterPro"/>
</dbReference>
<keyword evidence="10 13" id="KW-0460">Magnesium</keyword>
<dbReference type="EC" id="2.7.1.40" evidence="4 13"/>
<dbReference type="AlphaFoldDB" id="A0A9N8DKT5"/>
<dbReference type="FunFam" id="2.40.33.10:FF:000001">
    <property type="entry name" value="Pyruvate kinase"/>
    <property type="match status" value="1"/>
</dbReference>
<keyword evidence="12 16" id="KW-0670">Pyruvate</keyword>
<organism evidence="16 17">
    <name type="scientific">Seminavis robusta</name>
    <dbReference type="NCBI Taxonomy" id="568900"/>
    <lineage>
        <taxon>Eukaryota</taxon>
        <taxon>Sar</taxon>
        <taxon>Stramenopiles</taxon>
        <taxon>Ochrophyta</taxon>
        <taxon>Bacillariophyta</taxon>
        <taxon>Bacillariophyceae</taxon>
        <taxon>Bacillariophycidae</taxon>
        <taxon>Naviculales</taxon>
        <taxon>Naviculaceae</taxon>
        <taxon>Seminavis</taxon>
    </lineage>
</organism>
<comment type="catalytic activity">
    <reaction evidence="13">
        <text>pyruvate + ATP = phosphoenolpyruvate + ADP + H(+)</text>
        <dbReference type="Rhea" id="RHEA:18157"/>
        <dbReference type="ChEBI" id="CHEBI:15361"/>
        <dbReference type="ChEBI" id="CHEBI:15378"/>
        <dbReference type="ChEBI" id="CHEBI:30616"/>
        <dbReference type="ChEBI" id="CHEBI:58702"/>
        <dbReference type="ChEBI" id="CHEBI:456216"/>
        <dbReference type="EC" id="2.7.1.40"/>
    </reaction>
</comment>
<dbReference type="InterPro" id="IPR011037">
    <property type="entry name" value="Pyrv_Knase-like_insert_dom_sf"/>
</dbReference>
<dbReference type="Pfam" id="PF00224">
    <property type="entry name" value="PK"/>
    <property type="match status" value="1"/>
</dbReference>
<accession>A0A9N8DKT5</accession>
<dbReference type="Gene3D" id="3.40.1380.20">
    <property type="entry name" value="Pyruvate kinase, C-terminal domain"/>
    <property type="match status" value="1"/>
</dbReference>
<comment type="caution">
    <text evidence="16">The sequence shown here is derived from an EMBL/GenBank/DDBJ whole genome shotgun (WGS) entry which is preliminary data.</text>
</comment>
<reference evidence="16" key="1">
    <citation type="submission" date="2020-06" db="EMBL/GenBank/DDBJ databases">
        <authorList>
            <consortium name="Plant Systems Biology data submission"/>
        </authorList>
    </citation>
    <scope>NUCLEOTIDE SEQUENCE</scope>
    <source>
        <strain evidence="16">D6</strain>
    </source>
</reference>
<dbReference type="Pfam" id="PF02887">
    <property type="entry name" value="PK_C"/>
    <property type="match status" value="1"/>
</dbReference>
<evidence type="ECO:0000256" key="7">
    <source>
        <dbReference type="ARBA" id="ARBA00022741"/>
    </source>
</evidence>
<evidence type="ECO:0000256" key="10">
    <source>
        <dbReference type="ARBA" id="ARBA00022842"/>
    </source>
</evidence>
<dbReference type="PRINTS" id="PR01050">
    <property type="entry name" value="PYRUVTKNASE"/>
</dbReference>
<dbReference type="InterPro" id="IPR040442">
    <property type="entry name" value="Pyrv_kinase-like_dom_sf"/>
</dbReference>
<dbReference type="GO" id="GO:0016301">
    <property type="term" value="F:kinase activity"/>
    <property type="evidence" value="ECO:0007669"/>
    <property type="project" value="UniProtKB-KW"/>
</dbReference>
<evidence type="ECO:0000313" key="16">
    <source>
        <dbReference type="EMBL" id="CAB9504036.1"/>
    </source>
</evidence>
<dbReference type="Proteomes" id="UP001153069">
    <property type="component" value="Unassembled WGS sequence"/>
</dbReference>
<proteinExistence type="inferred from homology"/>
<keyword evidence="9" id="KW-0067">ATP-binding</keyword>
<evidence type="ECO:0000256" key="8">
    <source>
        <dbReference type="ARBA" id="ARBA00022777"/>
    </source>
</evidence>
<dbReference type="GO" id="GO:0030955">
    <property type="term" value="F:potassium ion binding"/>
    <property type="evidence" value="ECO:0007669"/>
    <property type="project" value="InterPro"/>
</dbReference>
<evidence type="ECO:0000256" key="5">
    <source>
        <dbReference type="ARBA" id="ARBA00022679"/>
    </source>
</evidence>
<comment type="cofactor">
    <cofactor evidence="1">
        <name>K(+)</name>
        <dbReference type="ChEBI" id="CHEBI:29103"/>
    </cofactor>
</comment>